<dbReference type="InterPro" id="IPR003593">
    <property type="entry name" value="AAA+_ATPase"/>
</dbReference>
<dbReference type="EMBL" id="LFXJ01000010">
    <property type="protein sequence ID" value="KMY29786.1"/>
    <property type="molecule type" value="Genomic_DNA"/>
</dbReference>
<dbReference type="Pfam" id="PF00005">
    <property type="entry name" value="ABC_tran"/>
    <property type="match status" value="1"/>
</dbReference>
<gene>
    <name evidence="6" type="ORF">ACZ11_22145</name>
</gene>
<evidence type="ECO:0000313" key="7">
    <source>
        <dbReference type="Proteomes" id="UP000037326"/>
    </source>
</evidence>
<evidence type="ECO:0000256" key="4">
    <source>
        <dbReference type="ARBA" id="ARBA00022840"/>
    </source>
</evidence>
<dbReference type="AlphaFoldDB" id="A0A0K9F6P9"/>
<dbReference type="PANTHER" id="PTHR24220">
    <property type="entry name" value="IMPORT ATP-BINDING PROTEIN"/>
    <property type="match status" value="1"/>
</dbReference>
<dbReference type="GeneID" id="96600914"/>
<evidence type="ECO:0000313" key="6">
    <source>
        <dbReference type="EMBL" id="KMY29786.1"/>
    </source>
</evidence>
<dbReference type="PATRIC" id="fig|582475.4.peg.3549"/>
<dbReference type="Gene3D" id="3.40.50.300">
    <property type="entry name" value="P-loop containing nucleotide triphosphate hydrolases"/>
    <property type="match status" value="1"/>
</dbReference>
<dbReference type="RefSeq" id="WP_049668687.1">
    <property type="nucleotide sequence ID" value="NZ_JBIVOC010000001.1"/>
</dbReference>
<feature type="domain" description="ABC transporter" evidence="5">
    <location>
        <begin position="7"/>
        <end position="245"/>
    </location>
</feature>
<keyword evidence="3" id="KW-0547">Nucleotide-binding</keyword>
<proteinExistence type="inferred from homology"/>
<dbReference type="InterPro" id="IPR027417">
    <property type="entry name" value="P-loop_NTPase"/>
</dbReference>
<name>A0A0K9F6P9_9BACI</name>
<dbReference type="CDD" id="cd03255">
    <property type="entry name" value="ABC_MJ0796_LolCDE_FtsE"/>
    <property type="match status" value="1"/>
</dbReference>
<evidence type="ECO:0000256" key="1">
    <source>
        <dbReference type="ARBA" id="ARBA00005417"/>
    </source>
</evidence>
<dbReference type="GO" id="GO:0005524">
    <property type="term" value="F:ATP binding"/>
    <property type="evidence" value="ECO:0007669"/>
    <property type="project" value="UniProtKB-KW"/>
</dbReference>
<dbReference type="Proteomes" id="UP000037326">
    <property type="component" value="Unassembled WGS sequence"/>
</dbReference>
<keyword evidence="2" id="KW-0813">Transport</keyword>
<evidence type="ECO:0000256" key="2">
    <source>
        <dbReference type="ARBA" id="ARBA00022448"/>
    </source>
</evidence>
<evidence type="ECO:0000259" key="5">
    <source>
        <dbReference type="PROSITE" id="PS50893"/>
    </source>
</evidence>
<reference evidence="7" key="1">
    <citation type="submission" date="2015-07" db="EMBL/GenBank/DDBJ databases">
        <authorList>
            <consortium name="Consortium for Microbial Forensics and Genomics (microFORGE)"/>
            <person name="Knight B.M."/>
            <person name="Roberts D.P."/>
            <person name="Lin D."/>
            <person name="Hari K."/>
            <person name="Fletcher J."/>
            <person name="Melcher U."/>
            <person name="Blagden T."/>
            <person name="Winegar R.A."/>
        </authorList>
    </citation>
    <scope>NUCLEOTIDE SEQUENCE [LARGE SCALE GENOMIC DNA]</scope>
    <source>
        <strain evidence="7">DSM 23493</strain>
    </source>
</reference>
<dbReference type="SMART" id="SM00382">
    <property type="entry name" value="AAA"/>
    <property type="match status" value="1"/>
</dbReference>
<dbReference type="GO" id="GO:0005886">
    <property type="term" value="C:plasma membrane"/>
    <property type="evidence" value="ECO:0007669"/>
    <property type="project" value="TreeGrafter"/>
</dbReference>
<sequence>MDKEVLIRAQNLCKTYSTGSEQFHAIKNINLDIYKGDFTVIMGNSGSGKSTLLYLLSGLDSITTGEVYFHGERLDTFTEQQLATFRSKKIGYVYQSSNLVPDMTLLENITLPGYIAKYPKKDVIKKAEMLLNKMGLEEQRNRLPSQTSGGQQQRAAIARALVNDPEILFADEPTGSLNYDQGVAVLDILTNLNKKGQSVVMITHDIKAACRANRLIIIQDGKIGGILNFDQYDDASIQEREHIIFSYVAGKE</sequence>
<dbReference type="InterPro" id="IPR015854">
    <property type="entry name" value="ABC_transpr_LolD-like"/>
</dbReference>
<protein>
    <submittedName>
        <fullName evidence="6">ABC transporter ATP-binding protein</fullName>
    </submittedName>
</protein>
<dbReference type="GO" id="GO:0098796">
    <property type="term" value="C:membrane protein complex"/>
    <property type="evidence" value="ECO:0007669"/>
    <property type="project" value="UniProtKB-ARBA"/>
</dbReference>
<evidence type="ECO:0000256" key="3">
    <source>
        <dbReference type="ARBA" id="ARBA00022741"/>
    </source>
</evidence>
<dbReference type="GO" id="GO:0022857">
    <property type="term" value="F:transmembrane transporter activity"/>
    <property type="evidence" value="ECO:0007669"/>
    <property type="project" value="TreeGrafter"/>
</dbReference>
<dbReference type="OrthoDB" id="9791546at2"/>
<dbReference type="InterPro" id="IPR003439">
    <property type="entry name" value="ABC_transporter-like_ATP-bd"/>
</dbReference>
<dbReference type="FunFam" id="3.40.50.300:FF:000032">
    <property type="entry name" value="Export ABC transporter ATP-binding protein"/>
    <property type="match status" value="1"/>
</dbReference>
<organism evidence="6 7">
    <name type="scientific">Lysinibacillus xylanilyticus</name>
    <dbReference type="NCBI Taxonomy" id="582475"/>
    <lineage>
        <taxon>Bacteria</taxon>
        <taxon>Bacillati</taxon>
        <taxon>Bacillota</taxon>
        <taxon>Bacilli</taxon>
        <taxon>Bacillales</taxon>
        <taxon>Bacillaceae</taxon>
        <taxon>Lysinibacillus</taxon>
    </lineage>
</organism>
<accession>A0A0K9F6P9</accession>
<dbReference type="SUPFAM" id="SSF52540">
    <property type="entry name" value="P-loop containing nucleoside triphosphate hydrolases"/>
    <property type="match status" value="1"/>
</dbReference>
<dbReference type="PROSITE" id="PS50893">
    <property type="entry name" value="ABC_TRANSPORTER_2"/>
    <property type="match status" value="1"/>
</dbReference>
<comment type="caution">
    <text evidence="6">The sequence shown here is derived from an EMBL/GenBank/DDBJ whole genome shotgun (WGS) entry which is preliminary data.</text>
</comment>
<keyword evidence="4 6" id="KW-0067">ATP-binding</keyword>
<comment type="similarity">
    <text evidence="1">Belongs to the ABC transporter superfamily.</text>
</comment>
<dbReference type="GO" id="GO:0016887">
    <property type="term" value="F:ATP hydrolysis activity"/>
    <property type="evidence" value="ECO:0007669"/>
    <property type="project" value="InterPro"/>
</dbReference>
<dbReference type="InterPro" id="IPR017911">
    <property type="entry name" value="MacB-like_ATP-bd"/>
</dbReference>